<gene>
    <name evidence="1" type="ORF">NUW58_g10016</name>
</gene>
<evidence type="ECO:0000313" key="1">
    <source>
        <dbReference type="EMBL" id="KAJ2969328.1"/>
    </source>
</evidence>
<keyword evidence="2" id="KW-1185">Reference proteome</keyword>
<protein>
    <submittedName>
        <fullName evidence="1">Uncharacterized protein</fullName>
    </submittedName>
</protein>
<name>A0ACC1MRJ0_9PEZI</name>
<dbReference type="Proteomes" id="UP001143856">
    <property type="component" value="Unassembled WGS sequence"/>
</dbReference>
<proteinExistence type="predicted"/>
<evidence type="ECO:0000313" key="2">
    <source>
        <dbReference type="Proteomes" id="UP001143856"/>
    </source>
</evidence>
<sequence length="94" mass="9937">MAGGSPLGDQLQTLTGRCAHFTGVKVQFIDLKDAAEPDGHVARIYKDYLPQALARGQHIPAPDPVVVGTGLGKIQEAMDIQMKGVSAQKIVVSL</sequence>
<comment type="caution">
    <text evidence="1">The sequence shown here is derived from an EMBL/GenBank/DDBJ whole genome shotgun (WGS) entry which is preliminary data.</text>
</comment>
<dbReference type="EMBL" id="JAPDGR010004043">
    <property type="protein sequence ID" value="KAJ2969328.1"/>
    <property type="molecule type" value="Genomic_DNA"/>
</dbReference>
<organism evidence="1 2">
    <name type="scientific">Xylaria curta</name>
    <dbReference type="NCBI Taxonomy" id="42375"/>
    <lineage>
        <taxon>Eukaryota</taxon>
        <taxon>Fungi</taxon>
        <taxon>Dikarya</taxon>
        <taxon>Ascomycota</taxon>
        <taxon>Pezizomycotina</taxon>
        <taxon>Sordariomycetes</taxon>
        <taxon>Xylariomycetidae</taxon>
        <taxon>Xylariales</taxon>
        <taxon>Xylariaceae</taxon>
        <taxon>Xylaria</taxon>
    </lineage>
</organism>
<accession>A0ACC1MRJ0</accession>
<reference evidence="1" key="1">
    <citation type="submission" date="2022-10" db="EMBL/GenBank/DDBJ databases">
        <title>Genome Sequence of Xylaria curta.</title>
        <authorList>
            <person name="Buettner E."/>
        </authorList>
    </citation>
    <scope>NUCLEOTIDE SEQUENCE</scope>
    <source>
        <strain evidence="1">Babe10</strain>
    </source>
</reference>